<keyword evidence="8" id="KW-0413">Isomerase</keyword>
<gene>
    <name evidence="8" type="ORF">EUV02_05575</name>
</gene>
<protein>
    <submittedName>
        <fullName evidence="8">Protein-disulfide isomerase</fullName>
    </submittedName>
</protein>
<keyword evidence="3" id="KW-0560">Oxidoreductase</keyword>
<evidence type="ECO:0000313" key="8">
    <source>
        <dbReference type="EMBL" id="TFU06453.1"/>
    </source>
</evidence>
<evidence type="ECO:0000256" key="3">
    <source>
        <dbReference type="ARBA" id="ARBA00023002"/>
    </source>
</evidence>
<dbReference type="PANTHER" id="PTHR13887">
    <property type="entry name" value="GLUTATHIONE S-TRANSFERASE KAPPA"/>
    <property type="match status" value="1"/>
</dbReference>
<accession>A0A4Y9ETE2</accession>
<keyword evidence="2 6" id="KW-0732">Signal</keyword>
<evidence type="ECO:0000256" key="4">
    <source>
        <dbReference type="ARBA" id="ARBA00023157"/>
    </source>
</evidence>
<dbReference type="Gene3D" id="1.10.40.110">
    <property type="match status" value="1"/>
</dbReference>
<dbReference type="EMBL" id="SIHO01000001">
    <property type="protein sequence ID" value="TFU06453.1"/>
    <property type="molecule type" value="Genomic_DNA"/>
</dbReference>
<evidence type="ECO:0000259" key="7">
    <source>
        <dbReference type="Pfam" id="PF13462"/>
    </source>
</evidence>
<dbReference type="InterPro" id="IPR012336">
    <property type="entry name" value="Thioredoxin-like_fold"/>
</dbReference>
<reference evidence="8 9" key="1">
    <citation type="submission" date="2019-02" db="EMBL/GenBank/DDBJ databases">
        <title>Polymorphobacter sp. isolated from the lake at the Tibet of China.</title>
        <authorList>
            <person name="Li A."/>
        </authorList>
    </citation>
    <scope>NUCLEOTIDE SEQUENCE [LARGE SCALE GENOMIC DNA]</scope>
    <source>
        <strain evidence="8 9">DJ1R-1</strain>
    </source>
</reference>
<dbReference type="RefSeq" id="WP_135245177.1">
    <property type="nucleotide sequence ID" value="NZ_SIHO01000001.1"/>
</dbReference>
<feature type="signal peptide" evidence="6">
    <location>
        <begin position="1"/>
        <end position="22"/>
    </location>
</feature>
<comment type="similarity">
    <text evidence="1">Belongs to the thioredoxin family. DsbA subfamily.</text>
</comment>
<feature type="domain" description="Thioredoxin-like fold" evidence="7">
    <location>
        <begin position="61"/>
        <end position="244"/>
    </location>
</feature>
<keyword evidence="4" id="KW-1015">Disulfide bond</keyword>
<dbReference type="GO" id="GO:0016853">
    <property type="term" value="F:isomerase activity"/>
    <property type="evidence" value="ECO:0007669"/>
    <property type="project" value="UniProtKB-KW"/>
</dbReference>
<dbReference type="GO" id="GO:0016491">
    <property type="term" value="F:oxidoreductase activity"/>
    <property type="evidence" value="ECO:0007669"/>
    <property type="project" value="UniProtKB-KW"/>
</dbReference>
<evidence type="ECO:0000256" key="2">
    <source>
        <dbReference type="ARBA" id="ARBA00022729"/>
    </source>
</evidence>
<proteinExistence type="inferred from homology"/>
<dbReference type="Pfam" id="PF13462">
    <property type="entry name" value="Thioredoxin_4"/>
    <property type="match status" value="1"/>
</dbReference>
<evidence type="ECO:0000256" key="1">
    <source>
        <dbReference type="ARBA" id="ARBA00005791"/>
    </source>
</evidence>
<dbReference type="PANTHER" id="PTHR13887:SF14">
    <property type="entry name" value="DISULFIDE BOND FORMATION PROTEIN D"/>
    <property type="match status" value="1"/>
</dbReference>
<name>A0A4Y9ETE2_9SPHN</name>
<comment type="caution">
    <text evidence="8">The sequence shown here is derived from an EMBL/GenBank/DDBJ whole genome shotgun (WGS) entry which is preliminary data.</text>
</comment>
<dbReference type="InterPro" id="IPR036249">
    <property type="entry name" value="Thioredoxin-like_sf"/>
</dbReference>
<evidence type="ECO:0000313" key="9">
    <source>
        <dbReference type="Proteomes" id="UP000297737"/>
    </source>
</evidence>
<evidence type="ECO:0000256" key="6">
    <source>
        <dbReference type="SAM" id="SignalP"/>
    </source>
</evidence>
<dbReference type="SUPFAM" id="SSF52833">
    <property type="entry name" value="Thioredoxin-like"/>
    <property type="match status" value="1"/>
</dbReference>
<organism evidence="8 9">
    <name type="scientific">Glacieibacterium arshaanense</name>
    <dbReference type="NCBI Taxonomy" id="2511025"/>
    <lineage>
        <taxon>Bacteria</taxon>
        <taxon>Pseudomonadati</taxon>
        <taxon>Pseudomonadota</taxon>
        <taxon>Alphaproteobacteria</taxon>
        <taxon>Sphingomonadales</taxon>
        <taxon>Sphingosinicellaceae</taxon>
        <taxon>Glacieibacterium</taxon>
    </lineage>
</organism>
<keyword evidence="9" id="KW-1185">Reference proteome</keyword>
<dbReference type="AlphaFoldDB" id="A0A4Y9ETE2"/>
<dbReference type="Proteomes" id="UP000297737">
    <property type="component" value="Unassembled WGS sequence"/>
</dbReference>
<feature type="chain" id="PRO_5021392729" evidence="6">
    <location>
        <begin position="23"/>
        <end position="252"/>
    </location>
</feature>
<evidence type="ECO:0000256" key="5">
    <source>
        <dbReference type="ARBA" id="ARBA00023284"/>
    </source>
</evidence>
<dbReference type="Gene3D" id="3.40.30.10">
    <property type="entry name" value="Glutaredoxin"/>
    <property type="match status" value="1"/>
</dbReference>
<keyword evidence="5" id="KW-0676">Redox-active center</keyword>
<sequence>MMTAGGANLRKSLTLVAVLALAACDNSASDAATGTKTKAAAPAAATATKDWTTVVAATPEGGFRMGNPNAPVKLLEFASLTCPHCKDFHEEAMATIKAKYIAPGKISYEYRSFVLNGPDFAAAMLARCQGPEVFFNLLNAFYANQSVWTEPFTKLTDADSKRLAALPQDQQIGALAVTGGLDGFMRTRGMPRAKFDQCLSNKASFDQLTKIRTDAVEKYKLTGTPTFVINGETQADTYNWATLQPKLQAAVK</sequence>
<dbReference type="OrthoDB" id="8478320at2"/>